<comment type="caution">
    <text evidence="3">The sequence shown here is derived from an EMBL/GenBank/DDBJ whole genome shotgun (WGS) entry which is preliminary data.</text>
</comment>
<dbReference type="GO" id="GO:0004174">
    <property type="term" value="F:electron-transferring-flavoprotein dehydrogenase activity"/>
    <property type="evidence" value="ECO:0007669"/>
    <property type="project" value="TreeGrafter"/>
</dbReference>
<dbReference type="Proteomes" id="UP000233524">
    <property type="component" value="Unassembled WGS sequence"/>
</dbReference>
<dbReference type="Gene3D" id="3.50.50.100">
    <property type="match status" value="1"/>
</dbReference>
<sequence>VRHYTHHHKRLAPTMKAINKAVLVCKLMGYVLNAYVAFFSRNSKPRRLAAAATSEADADPKKPKRNIVIIGAGFAGYYAARIISCDLPADSPFEVVVVEPNSHFNFTWVLPRFCVAEGHEDKAFIPYGPYLNGARARWVQDKVATIGRESVTLAGSGDVIPYEYLVIATGSGADDVLPSRVGSTSKVRGVKLLQAMQQRIKASNKLVIVGGGAAGVEVATDAKSLYPNKHVTLVHSRTAVMHRFGSELQAAGLKGLQDLGVEVILGDRLIREDEATGIATLKSGKTIEYDCIVHCMGQKPSSAVVASIAKDTITEDGYVRTKPTLQIADDSLPNVFVCGDLAGHGEANPNARSAMRKAMICADNIVLATQGKEPRQTYEPYWADAVIKLTLGMDRSVTHFGDGKTELAFYSKEKDPALMSARAWLNMGAVPFEDPEFTEATKASGEMTEVKRVGA</sequence>
<organism evidence="3 4">
    <name type="scientific">Lomentospora prolificans</name>
    <dbReference type="NCBI Taxonomy" id="41688"/>
    <lineage>
        <taxon>Eukaryota</taxon>
        <taxon>Fungi</taxon>
        <taxon>Dikarya</taxon>
        <taxon>Ascomycota</taxon>
        <taxon>Pezizomycotina</taxon>
        <taxon>Sordariomycetes</taxon>
        <taxon>Hypocreomycetidae</taxon>
        <taxon>Microascales</taxon>
        <taxon>Microascaceae</taxon>
        <taxon>Lomentospora</taxon>
    </lineage>
</organism>
<proteinExistence type="predicted"/>
<keyword evidence="1" id="KW-1133">Transmembrane helix</keyword>
<evidence type="ECO:0000313" key="3">
    <source>
        <dbReference type="EMBL" id="PKS12363.1"/>
    </source>
</evidence>
<dbReference type="AlphaFoldDB" id="A0A2N3NIV7"/>
<feature type="domain" description="FAD/NAD(P)-binding" evidence="2">
    <location>
        <begin position="66"/>
        <end position="352"/>
    </location>
</feature>
<dbReference type="InterPro" id="IPR023753">
    <property type="entry name" value="FAD/NAD-binding_dom"/>
</dbReference>
<feature type="non-terminal residue" evidence="3">
    <location>
        <position position="1"/>
    </location>
</feature>
<keyword evidence="1" id="KW-0812">Transmembrane</keyword>
<evidence type="ECO:0000256" key="1">
    <source>
        <dbReference type="SAM" id="Phobius"/>
    </source>
</evidence>
<dbReference type="STRING" id="41688.A0A2N3NIV7"/>
<dbReference type="PRINTS" id="PR00368">
    <property type="entry name" value="FADPNR"/>
</dbReference>
<name>A0A2N3NIV7_9PEZI</name>
<dbReference type="InParanoid" id="A0A2N3NIV7"/>
<accession>A0A2N3NIV7</accession>
<dbReference type="EMBL" id="NLAX01000004">
    <property type="protein sequence ID" value="PKS12363.1"/>
    <property type="molecule type" value="Genomic_DNA"/>
</dbReference>
<feature type="transmembrane region" description="Helical" evidence="1">
    <location>
        <begin position="21"/>
        <end position="39"/>
    </location>
</feature>
<protein>
    <recommendedName>
        <fullName evidence="2">FAD/NAD(P)-binding domain-containing protein</fullName>
    </recommendedName>
</protein>
<dbReference type="PRINTS" id="PR00469">
    <property type="entry name" value="PNDRDTASEII"/>
</dbReference>
<dbReference type="GO" id="GO:0050660">
    <property type="term" value="F:flavin adenine dinucleotide binding"/>
    <property type="evidence" value="ECO:0007669"/>
    <property type="project" value="TreeGrafter"/>
</dbReference>
<dbReference type="PANTHER" id="PTHR43735">
    <property type="entry name" value="APOPTOSIS-INDUCING FACTOR 1"/>
    <property type="match status" value="1"/>
</dbReference>
<dbReference type="Pfam" id="PF07992">
    <property type="entry name" value="Pyr_redox_2"/>
    <property type="match status" value="1"/>
</dbReference>
<keyword evidence="4" id="KW-1185">Reference proteome</keyword>
<dbReference type="PANTHER" id="PTHR43735:SF11">
    <property type="entry name" value="HYPOTHETICAL OXIDOREDUCTASE (EUROFUNG)"/>
    <property type="match status" value="1"/>
</dbReference>
<keyword evidence="1" id="KW-0472">Membrane</keyword>
<dbReference type="SUPFAM" id="SSF51905">
    <property type="entry name" value="FAD/NAD(P)-binding domain"/>
    <property type="match status" value="1"/>
</dbReference>
<dbReference type="InterPro" id="IPR036188">
    <property type="entry name" value="FAD/NAD-bd_sf"/>
</dbReference>
<dbReference type="OrthoDB" id="202203at2759"/>
<evidence type="ECO:0000313" key="4">
    <source>
        <dbReference type="Proteomes" id="UP000233524"/>
    </source>
</evidence>
<dbReference type="GO" id="GO:0005737">
    <property type="term" value="C:cytoplasm"/>
    <property type="evidence" value="ECO:0007669"/>
    <property type="project" value="TreeGrafter"/>
</dbReference>
<reference evidence="3 4" key="1">
    <citation type="journal article" date="2017" name="G3 (Bethesda)">
        <title>First Draft Genome Sequence of the Pathogenic Fungus Lomentospora prolificans (Formerly Scedosporium prolificans).</title>
        <authorList>
            <person name="Luo R."/>
            <person name="Zimin A."/>
            <person name="Workman R."/>
            <person name="Fan Y."/>
            <person name="Pertea G."/>
            <person name="Grossman N."/>
            <person name="Wear M.P."/>
            <person name="Jia B."/>
            <person name="Miller H."/>
            <person name="Casadevall A."/>
            <person name="Timp W."/>
            <person name="Zhang S.X."/>
            <person name="Salzberg S.L."/>
        </authorList>
    </citation>
    <scope>NUCLEOTIDE SEQUENCE [LARGE SCALE GENOMIC DNA]</scope>
    <source>
        <strain evidence="3 4">JHH-5317</strain>
    </source>
</reference>
<dbReference type="VEuPathDB" id="FungiDB:jhhlp_001663"/>
<gene>
    <name evidence="3" type="ORF">jhhlp_001663</name>
</gene>
<evidence type="ECO:0000259" key="2">
    <source>
        <dbReference type="Pfam" id="PF07992"/>
    </source>
</evidence>